<sequence length="126" mass="13112">MPPGRLPVESAFPLAFPSPFRSLPCSALAARSAIGKTANLARCGRSHFGAATVVALVVIIVVAAATGADAGVVGVRARSWPISSAIDFSHDLIPSTDLSKFFSRSLKLPYVYATSLSTCTLFALMS</sequence>
<keyword evidence="1" id="KW-0812">Transmembrane</keyword>
<keyword evidence="1" id="KW-0472">Membrane</keyword>
<organism evidence="2">
    <name type="scientific">Burkholderia multivorans</name>
    <dbReference type="NCBI Taxonomy" id="87883"/>
    <lineage>
        <taxon>Bacteria</taxon>
        <taxon>Pseudomonadati</taxon>
        <taxon>Pseudomonadota</taxon>
        <taxon>Betaproteobacteria</taxon>
        <taxon>Burkholderiales</taxon>
        <taxon>Burkholderiaceae</taxon>
        <taxon>Burkholderia</taxon>
        <taxon>Burkholderia cepacia complex</taxon>
    </lineage>
</organism>
<evidence type="ECO:0000313" key="2">
    <source>
        <dbReference type="EMBL" id="BAC65287.1"/>
    </source>
</evidence>
<accession>Q845T8</accession>
<protein>
    <submittedName>
        <fullName evidence="2">Uncharacterized protein</fullName>
    </submittedName>
</protein>
<evidence type="ECO:0000256" key="1">
    <source>
        <dbReference type="SAM" id="Phobius"/>
    </source>
</evidence>
<feature type="transmembrane region" description="Helical" evidence="1">
    <location>
        <begin position="108"/>
        <end position="125"/>
    </location>
</feature>
<proteinExistence type="predicted"/>
<keyword evidence="1" id="KW-1133">Transmembrane helix</keyword>
<dbReference type="AlphaFoldDB" id="Q845T8"/>
<dbReference type="EMBL" id="AB091438">
    <property type="protein sequence ID" value="BAC65287.1"/>
    <property type="molecule type" value="Genomic_DNA"/>
</dbReference>
<name>Q845T8_9BURK</name>
<feature type="transmembrane region" description="Helical" evidence="1">
    <location>
        <begin position="48"/>
        <end position="68"/>
    </location>
</feature>
<reference evidence="2" key="1">
    <citation type="journal article" date="2003" name="J. Bacteriol.">
        <title>Distribution and organization of auxotrophic genes on the multichromosomal genome of Burkholderia multivorans ATCC 17616.</title>
        <authorList>
            <person name="Komatsu H."/>
            <person name="Imura Y."/>
            <person name="Ohori A."/>
            <person name="Nagata Y."/>
            <person name="Tsuda M."/>
        </authorList>
    </citation>
    <scope>NUCLEOTIDE SEQUENCE</scope>
    <source>
        <strain evidence="2">ATCC 17616</strain>
    </source>
</reference>